<organism evidence="1 2">
    <name type="scientific">Ranatra chinensis</name>
    <dbReference type="NCBI Taxonomy" id="642074"/>
    <lineage>
        <taxon>Eukaryota</taxon>
        <taxon>Metazoa</taxon>
        <taxon>Ecdysozoa</taxon>
        <taxon>Arthropoda</taxon>
        <taxon>Hexapoda</taxon>
        <taxon>Insecta</taxon>
        <taxon>Pterygota</taxon>
        <taxon>Neoptera</taxon>
        <taxon>Paraneoptera</taxon>
        <taxon>Hemiptera</taxon>
        <taxon>Heteroptera</taxon>
        <taxon>Panheteroptera</taxon>
        <taxon>Nepomorpha</taxon>
        <taxon>Nepidae</taxon>
        <taxon>Ranatrinae</taxon>
        <taxon>Ranatra</taxon>
    </lineage>
</organism>
<evidence type="ECO:0000313" key="1">
    <source>
        <dbReference type="EMBL" id="KAL1124736.1"/>
    </source>
</evidence>
<reference evidence="1 2" key="1">
    <citation type="submission" date="2024-07" db="EMBL/GenBank/DDBJ databases">
        <title>Chromosome-level genome assembly of the water stick insect Ranatra chinensis (Heteroptera: Nepidae).</title>
        <authorList>
            <person name="Liu X."/>
        </authorList>
    </citation>
    <scope>NUCLEOTIDE SEQUENCE [LARGE SCALE GENOMIC DNA]</scope>
    <source>
        <strain evidence="1">Cailab_2021Rc</strain>
        <tissue evidence="1">Muscle</tissue>
    </source>
</reference>
<protein>
    <submittedName>
        <fullName evidence="1">Uncharacterized protein</fullName>
    </submittedName>
</protein>
<dbReference type="EMBL" id="JBFDAA010000010">
    <property type="protein sequence ID" value="KAL1124736.1"/>
    <property type="molecule type" value="Genomic_DNA"/>
</dbReference>
<name>A0ABD0YBN7_9HEMI</name>
<comment type="caution">
    <text evidence="1">The sequence shown here is derived from an EMBL/GenBank/DDBJ whole genome shotgun (WGS) entry which is preliminary data.</text>
</comment>
<accession>A0ABD0YBN7</accession>
<dbReference type="AlphaFoldDB" id="A0ABD0YBN7"/>
<evidence type="ECO:0000313" key="2">
    <source>
        <dbReference type="Proteomes" id="UP001558652"/>
    </source>
</evidence>
<keyword evidence="2" id="KW-1185">Reference proteome</keyword>
<gene>
    <name evidence="1" type="ORF">AAG570_001359</name>
</gene>
<proteinExistence type="predicted"/>
<sequence>MEYQMDPADVGTLFKRYLVLRMQKRNWFPESCEFRFNSVQFYLPCRRGGRELETVKRYTDLRSRTVGAMEAVTLTTVRVLEASLSVEVTKFTREHVPLPWSFEQQYGPPYPTDKVKPFRGEDRFSL</sequence>
<dbReference type="Proteomes" id="UP001558652">
    <property type="component" value="Unassembled WGS sequence"/>
</dbReference>